<dbReference type="PROSITE" id="PS51257">
    <property type="entry name" value="PROKAR_LIPOPROTEIN"/>
    <property type="match status" value="1"/>
</dbReference>
<dbReference type="InterPro" id="IPR008928">
    <property type="entry name" value="6-hairpin_glycosidase_sf"/>
</dbReference>
<organism evidence="2 3">
    <name type="scientific">Pedobacter psychrophilus</name>
    <dbReference type="NCBI Taxonomy" id="1826909"/>
    <lineage>
        <taxon>Bacteria</taxon>
        <taxon>Pseudomonadati</taxon>
        <taxon>Bacteroidota</taxon>
        <taxon>Sphingobacteriia</taxon>
        <taxon>Sphingobacteriales</taxon>
        <taxon>Sphingobacteriaceae</taxon>
        <taxon>Pedobacter</taxon>
    </lineage>
</organism>
<dbReference type="Proteomes" id="UP000078459">
    <property type="component" value="Unassembled WGS sequence"/>
</dbReference>
<sequence length="508" mass="57199">MISKNLIINDLKCVIVLIFLILTSCISNNRLQSLGHHKEMPFVILQANVLSNEAELLDSGKTTPFNWAYHLIDKKGISFNWSPNAANINTKFARFRISTATDVREPCVLEVLLNKNNFKLGEMDLSYATYLQVYELQIPQKYINDVLNGGITLKKIKGEKPIGVFAANDEKISKVFKPHLLLYDNIKTNFDELKRTLLNREVYQPFGWMEGVVMDGLQVFTGHNPEANSSLYRRFKQYFTKDGFNYTGLYNTPIANTVMNVETVLPFALYAQYHPQHPSLNEVIAFCKNHTDKNGVTSDDPQSNFPIIKTEECYTVSYPLAVIGNQRKDNQLINLAVKNLLARSSALADSTGIYQRTDGNGGRIYKNWSRGVAWYLLGYIRSYEQLKNHQDADLLKKEIIRAAKYVIQFQQKNGMWYCFLHEPETGLETSGTAGIAAALKYGYQIGVLDATAKSASDKATKALKDYLTPDGLLTGTAQVNKGGEILQRSGLRVISPYTLGFMGYLLAN</sequence>
<comment type="caution">
    <text evidence="2">The sequence shown here is derived from an EMBL/GenBank/DDBJ whole genome shotgun (WGS) entry which is preliminary data.</text>
</comment>
<reference evidence="2 3" key="2">
    <citation type="submission" date="2016-06" db="EMBL/GenBank/DDBJ databases">
        <title>Pedobacter psychrophilus sp. nov., isolated from Antarctic fragmentary rock.</title>
        <authorList>
            <person name="Svec P."/>
        </authorList>
    </citation>
    <scope>NUCLEOTIDE SEQUENCE [LARGE SCALE GENOMIC DNA]</scope>
    <source>
        <strain evidence="2 3">CCM 8644</strain>
    </source>
</reference>
<protein>
    <recommendedName>
        <fullName evidence="4">Glucuronyl hydrolase</fullName>
    </recommendedName>
</protein>
<dbReference type="PANTHER" id="PTHR33886">
    <property type="entry name" value="UNSATURATED RHAMNOGALACTURONAN HYDROLASE (EUROFUNG)"/>
    <property type="match status" value="1"/>
</dbReference>
<name>A0A179DFJ1_9SPHI</name>
<dbReference type="STRING" id="1826909.A5893_09445"/>
<dbReference type="InterPro" id="IPR012341">
    <property type="entry name" value="6hp_glycosidase-like_sf"/>
</dbReference>
<dbReference type="Gene3D" id="1.50.10.10">
    <property type="match status" value="1"/>
</dbReference>
<dbReference type="Pfam" id="PF07470">
    <property type="entry name" value="Glyco_hydro_88"/>
    <property type="match status" value="1"/>
</dbReference>
<dbReference type="EMBL" id="LWHJ01000027">
    <property type="protein sequence ID" value="OAQ39791.1"/>
    <property type="molecule type" value="Genomic_DNA"/>
</dbReference>
<dbReference type="InterPro" id="IPR052043">
    <property type="entry name" value="PolySaccharide_Degr_Enz"/>
</dbReference>
<dbReference type="GO" id="GO:0016787">
    <property type="term" value="F:hydrolase activity"/>
    <property type="evidence" value="ECO:0007669"/>
    <property type="project" value="UniProtKB-KW"/>
</dbReference>
<dbReference type="OrthoDB" id="258246at2"/>
<accession>A0A179DFJ1</accession>
<keyword evidence="3" id="KW-1185">Reference proteome</keyword>
<dbReference type="AlphaFoldDB" id="A0A179DFJ1"/>
<proteinExistence type="predicted"/>
<reference evidence="2 3" key="1">
    <citation type="submission" date="2016-04" db="EMBL/GenBank/DDBJ databases">
        <authorList>
            <person name="Evans L.H."/>
            <person name="Alamgir A."/>
            <person name="Owens N."/>
            <person name="Weber N.D."/>
            <person name="Virtaneva K."/>
            <person name="Barbian K."/>
            <person name="Babar A."/>
            <person name="Rosenke K."/>
        </authorList>
    </citation>
    <scope>NUCLEOTIDE SEQUENCE [LARGE SCALE GENOMIC DNA]</scope>
    <source>
        <strain evidence="2 3">CCM 8644</strain>
    </source>
</reference>
<gene>
    <name evidence="2" type="ORF">A5893_09445</name>
</gene>
<evidence type="ECO:0000313" key="2">
    <source>
        <dbReference type="EMBL" id="OAQ39791.1"/>
    </source>
</evidence>
<dbReference type="GO" id="GO:0005975">
    <property type="term" value="P:carbohydrate metabolic process"/>
    <property type="evidence" value="ECO:0007669"/>
    <property type="project" value="InterPro"/>
</dbReference>
<keyword evidence="1" id="KW-0378">Hydrolase</keyword>
<evidence type="ECO:0008006" key="4">
    <source>
        <dbReference type="Google" id="ProtNLM"/>
    </source>
</evidence>
<evidence type="ECO:0000313" key="3">
    <source>
        <dbReference type="Proteomes" id="UP000078459"/>
    </source>
</evidence>
<dbReference type="SUPFAM" id="SSF48208">
    <property type="entry name" value="Six-hairpin glycosidases"/>
    <property type="match status" value="1"/>
</dbReference>
<dbReference type="PANTHER" id="PTHR33886:SF8">
    <property type="entry name" value="UNSATURATED RHAMNOGALACTURONAN HYDROLASE (EUROFUNG)"/>
    <property type="match status" value="1"/>
</dbReference>
<dbReference type="InterPro" id="IPR010905">
    <property type="entry name" value="Glyco_hydro_88"/>
</dbReference>
<evidence type="ECO:0000256" key="1">
    <source>
        <dbReference type="ARBA" id="ARBA00022801"/>
    </source>
</evidence>